<feature type="transmembrane region" description="Helical" evidence="7">
    <location>
        <begin position="226"/>
        <end position="245"/>
    </location>
</feature>
<feature type="domain" description="Prepilin type IV endopeptidase peptidase" evidence="8">
    <location>
        <begin position="104"/>
        <end position="206"/>
    </location>
</feature>
<dbReference type="EMBL" id="FUWY01000003">
    <property type="protein sequence ID" value="SJZ67211.1"/>
    <property type="molecule type" value="Genomic_DNA"/>
</dbReference>
<keyword evidence="11" id="KW-1185">Reference proteome</keyword>
<feature type="transmembrane region" description="Helical" evidence="7">
    <location>
        <begin position="100"/>
        <end position="118"/>
    </location>
</feature>
<dbReference type="Pfam" id="PF06750">
    <property type="entry name" value="A24_N_bact"/>
    <property type="match status" value="1"/>
</dbReference>
<gene>
    <name evidence="10" type="ORF">SAMN02745191_1283</name>
</gene>
<evidence type="ECO:0000313" key="11">
    <source>
        <dbReference type="Proteomes" id="UP000243297"/>
    </source>
</evidence>
<dbReference type="GO" id="GO:0005886">
    <property type="term" value="C:plasma membrane"/>
    <property type="evidence" value="ECO:0007669"/>
    <property type="project" value="UniProtKB-SubCell"/>
</dbReference>
<feature type="domain" description="Prepilin peptidase A24 N-terminal" evidence="9">
    <location>
        <begin position="11"/>
        <end position="94"/>
    </location>
</feature>
<dbReference type="STRING" id="118967.SAMN02745191_1283"/>
<dbReference type="PANTHER" id="PTHR30487">
    <property type="entry name" value="TYPE 4 PREPILIN-LIKE PROTEINS LEADER PEPTIDE-PROCESSING ENZYME"/>
    <property type="match status" value="1"/>
</dbReference>
<dbReference type="AlphaFoldDB" id="A0A1T4MK19"/>
<feature type="transmembrane region" description="Helical" evidence="7">
    <location>
        <begin position="6"/>
        <end position="27"/>
    </location>
</feature>
<comment type="subcellular location">
    <subcellularLocation>
        <location evidence="1">Cell membrane</location>
        <topology evidence="1">Multi-pass membrane protein</topology>
    </subcellularLocation>
</comment>
<dbReference type="RefSeq" id="WP_078711691.1">
    <property type="nucleotide sequence ID" value="NZ_FUWY01000003.1"/>
</dbReference>
<organism evidence="10 11">
    <name type="scientific">Anaerorhabdus furcosa</name>
    <dbReference type="NCBI Taxonomy" id="118967"/>
    <lineage>
        <taxon>Bacteria</taxon>
        <taxon>Bacillati</taxon>
        <taxon>Bacillota</taxon>
        <taxon>Erysipelotrichia</taxon>
        <taxon>Erysipelotrichales</taxon>
        <taxon>Erysipelotrichaceae</taxon>
        <taxon>Anaerorhabdus</taxon>
    </lineage>
</organism>
<feature type="transmembrane region" description="Helical" evidence="7">
    <location>
        <begin position="74"/>
        <end position="94"/>
    </location>
</feature>
<evidence type="ECO:0000256" key="3">
    <source>
        <dbReference type="ARBA" id="ARBA00022475"/>
    </source>
</evidence>
<evidence type="ECO:0000256" key="6">
    <source>
        <dbReference type="ARBA" id="ARBA00023136"/>
    </source>
</evidence>
<feature type="transmembrane region" description="Helical" evidence="7">
    <location>
        <begin position="127"/>
        <end position="144"/>
    </location>
</feature>
<keyword evidence="10" id="KW-0489">Methyltransferase</keyword>
<feature type="transmembrane region" description="Helical" evidence="7">
    <location>
        <begin position="179"/>
        <end position="206"/>
    </location>
</feature>
<protein>
    <submittedName>
        <fullName evidence="10">Leader peptidase (Prepilin peptidase) / N-methyltransferase</fullName>
    </submittedName>
</protein>
<dbReference type="GO" id="GO:0032259">
    <property type="term" value="P:methylation"/>
    <property type="evidence" value="ECO:0007669"/>
    <property type="project" value="UniProtKB-KW"/>
</dbReference>
<keyword evidence="6 7" id="KW-0472">Membrane</keyword>
<sequence>MQLLLAIYSILLGLVIGSFLNVCILRYQTQEPISKGRSHCPKCNHTLSWYELIPLFSWIGLRGKCKHCHKPISIQYPIVEALTAITYLILYLTFGITLDTLIYFIFASVLIYAAVIDLQTMIIPDRTHLICILCGILLLILHPSSLNDKLIGAIIISIPLFIIAYLTKGMGYGDVKLMGAAGFVLGWQNILLAMMIGSITASIFGIISTRVKKTSLKSEMPLGPHLIFAILFCLIYGQTLISWYFTNFF</sequence>
<keyword evidence="5 7" id="KW-1133">Transmembrane helix</keyword>
<comment type="similarity">
    <text evidence="2">Belongs to the peptidase A24 family.</text>
</comment>
<dbReference type="InterPro" id="IPR050882">
    <property type="entry name" value="Prepilin_peptidase/N-MTase"/>
</dbReference>
<dbReference type="Gene3D" id="1.20.120.1220">
    <property type="match status" value="1"/>
</dbReference>
<evidence type="ECO:0000313" key="10">
    <source>
        <dbReference type="EMBL" id="SJZ67211.1"/>
    </source>
</evidence>
<name>A0A1T4MK19_9FIRM</name>
<dbReference type="GO" id="GO:0004190">
    <property type="term" value="F:aspartic-type endopeptidase activity"/>
    <property type="evidence" value="ECO:0007669"/>
    <property type="project" value="InterPro"/>
</dbReference>
<reference evidence="11" key="1">
    <citation type="submission" date="2017-02" db="EMBL/GenBank/DDBJ databases">
        <authorList>
            <person name="Varghese N."/>
            <person name="Submissions S."/>
        </authorList>
    </citation>
    <scope>NUCLEOTIDE SEQUENCE [LARGE SCALE GENOMIC DNA]</scope>
    <source>
        <strain evidence="11">ATCC 25662</strain>
    </source>
</reference>
<evidence type="ECO:0000256" key="4">
    <source>
        <dbReference type="ARBA" id="ARBA00022692"/>
    </source>
</evidence>
<keyword evidence="4 7" id="KW-0812">Transmembrane</keyword>
<evidence type="ECO:0000256" key="7">
    <source>
        <dbReference type="SAM" id="Phobius"/>
    </source>
</evidence>
<keyword evidence="10" id="KW-0808">Transferase</keyword>
<dbReference type="Proteomes" id="UP000243297">
    <property type="component" value="Unassembled WGS sequence"/>
</dbReference>
<dbReference type="InterPro" id="IPR000045">
    <property type="entry name" value="Prepilin_IV_endopep_pep"/>
</dbReference>
<evidence type="ECO:0000256" key="1">
    <source>
        <dbReference type="ARBA" id="ARBA00004651"/>
    </source>
</evidence>
<keyword evidence="3" id="KW-1003">Cell membrane</keyword>
<dbReference type="OrthoDB" id="9789291at2"/>
<dbReference type="GO" id="GO:0006465">
    <property type="term" value="P:signal peptide processing"/>
    <property type="evidence" value="ECO:0007669"/>
    <property type="project" value="TreeGrafter"/>
</dbReference>
<dbReference type="PANTHER" id="PTHR30487:SF0">
    <property type="entry name" value="PREPILIN LEADER PEPTIDASE_N-METHYLTRANSFERASE-RELATED"/>
    <property type="match status" value="1"/>
</dbReference>
<evidence type="ECO:0000256" key="2">
    <source>
        <dbReference type="ARBA" id="ARBA00005801"/>
    </source>
</evidence>
<dbReference type="GO" id="GO:0008168">
    <property type="term" value="F:methyltransferase activity"/>
    <property type="evidence" value="ECO:0007669"/>
    <property type="project" value="UniProtKB-KW"/>
</dbReference>
<accession>A0A1T4MK19</accession>
<proteinExistence type="inferred from homology"/>
<evidence type="ECO:0000256" key="5">
    <source>
        <dbReference type="ARBA" id="ARBA00022989"/>
    </source>
</evidence>
<dbReference type="Pfam" id="PF01478">
    <property type="entry name" value="Peptidase_A24"/>
    <property type="match status" value="1"/>
</dbReference>
<evidence type="ECO:0000259" key="8">
    <source>
        <dbReference type="Pfam" id="PF01478"/>
    </source>
</evidence>
<feature type="transmembrane region" description="Helical" evidence="7">
    <location>
        <begin position="150"/>
        <end position="167"/>
    </location>
</feature>
<evidence type="ECO:0000259" key="9">
    <source>
        <dbReference type="Pfam" id="PF06750"/>
    </source>
</evidence>
<dbReference type="InterPro" id="IPR010627">
    <property type="entry name" value="Prepilin_pept_A24_N"/>
</dbReference>